<dbReference type="PANTHER" id="PTHR47219">
    <property type="entry name" value="RAB GTPASE-ACTIVATING PROTEIN 1-LIKE"/>
    <property type="match status" value="1"/>
</dbReference>
<evidence type="ECO:0000313" key="3">
    <source>
        <dbReference type="Ensembl" id="ENSORLP00015002005.1"/>
    </source>
</evidence>
<name>A0A3P9H2K9_ORYLA</name>
<feature type="region of interest" description="Disordered" evidence="1">
    <location>
        <begin position="530"/>
        <end position="602"/>
    </location>
</feature>
<reference evidence="3" key="4">
    <citation type="submission" date="2025-09" db="UniProtKB">
        <authorList>
            <consortium name="Ensembl"/>
        </authorList>
    </citation>
    <scope>IDENTIFICATION</scope>
    <source>
        <strain evidence="3">HSOK</strain>
    </source>
</reference>
<dbReference type="Gene3D" id="1.10.472.80">
    <property type="entry name" value="Ypt/Rab-GAP domain of gyp1p, domain 3"/>
    <property type="match status" value="1"/>
</dbReference>
<feature type="region of interest" description="Disordered" evidence="1">
    <location>
        <begin position="400"/>
        <end position="419"/>
    </location>
</feature>
<evidence type="ECO:0000313" key="4">
    <source>
        <dbReference type="Proteomes" id="UP000265200"/>
    </source>
</evidence>
<dbReference type="InterPro" id="IPR050302">
    <property type="entry name" value="Rab_GAP_TBC_domain"/>
</dbReference>
<reference evidence="3" key="3">
    <citation type="submission" date="2025-08" db="UniProtKB">
        <authorList>
            <consortium name="Ensembl"/>
        </authorList>
    </citation>
    <scope>IDENTIFICATION</scope>
    <source>
        <strain evidence="3">HSOK</strain>
    </source>
</reference>
<dbReference type="Gene3D" id="1.10.8.270">
    <property type="entry name" value="putative rabgap domain of human tbc1 domain family member 14 like domains"/>
    <property type="match status" value="1"/>
</dbReference>
<dbReference type="FunFam" id="1.10.8.270:FF:000016">
    <property type="entry name" value="TBC1 domain family member 2A"/>
    <property type="match status" value="1"/>
</dbReference>
<dbReference type="InterPro" id="IPR035969">
    <property type="entry name" value="Rab-GAP_TBC_sf"/>
</dbReference>
<evidence type="ECO:0000259" key="2">
    <source>
        <dbReference type="PROSITE" id="PS50086"/>
    </source>
</evidence>
<feature type="region of interest" description="Disordered" evidence="1">
    <location>
        <begin position="449"/>
        <end position="500"/>
    </location>
</feature>
<organism evidence="3 4">
    <name type="scientific">Oryzias latipes</name>
    <name type="common">Japanese rice fish</name>
    <name type="synonym">Japanese killifish</name>
    <dbReference type="NCBI Taxonomy" id="8090"/>
    <lineage>
        <taxon>Eukaryota</taxon>
        <taxon>Metazoa</taxon>
        <taxon>Chordata</taxon>
        <taxon>Craniata</taxon>
        <taxon>Vertebrata</taxon>
        <taxon>Euteleostomi</taxon>
        <taxon>Actinopterygii</taxon>
        <taxon>Neopterygii</taxon>
        <taxon>Teleostei</taxon>
        <taxon>Neoteleostei</taxon>
        <taxon>Acanthomorphata</taxon>
        <taxon>Ovalentaria</taxon>
        <taxon>Atherinomorphae</taxon>
        <taxon>Beloniformes</taxon>
        <taxon>Adrianichthyidae</taxon>
        <taxon>Oryziinae</taxon>
        <taxon>Oryzias</taxon>
    </lineage>
</organism>
<feature type="compositionally biased region" description="Basic residues" evidence="1">
    <location>
        <begin position="475"/>
        <end position="489"/>
    </location>
</feature>
<protein>
    <submittedName>
        <fullName evidence="3">Small G protein signaling modulator 3</fullName>
    </submittedName>
</protein>
<reference evidence="3 4" key="2">
    <citation type="submission" date="2017-04" db="EMBL/GenBank/DDBJ databases">
        <title>CpG methylation of centromeres and impact of large insertions on vertebrate speciation.</title>
        <authorList>
            <person name="Ichikawa K."/>
            <person name="Yoshimura J."/>
            <person name="Morishita S."/>
        </authorList>
    </citation>
    <scope>NUCLEOTIDE SEQUENCE</scope>
    <source>
        <strain evidence="3 4">HSOK</strain>
    </source>
</reference>
<dbReference type="PANTHER" id="PTHR47219:SF9">
    <property type="entry name" value="GTPASE ACTIVATING PROTEIN AND CENTROSOME-ASSOCIATED, ISOFORM B"/>
    <property type="match status" value="1"/>
</dbReference>
<reference key="1">
    <citation type="journal article" date="2007" name="Nature">
        <title>The medaka draft genome and insights into vertebrate genome evolution.</title>
        <authorList>
            <person name="Kasahara M."/>
            <person name="Naruse K."/>
            <person name="Sasaki S."/>
            <person name="Nakatani Y."/>
            <person name="Qu W."/>
            <person name="Ahsan B."/>
            <person name="Yamada T."/>
            <person name="Nagayasu Y."/>
            <person name="Doi K."/>
            <person name="Kasai Y."/>
            <person name="Jindo T."/>
            <person name="Kobayashi D."/>
            <person name="Shimada A."/>
            <person name="Toyoda A."/>
            <person name="Kuroki Y."/>
            <person name="Fujiyama A."/>
            <person name="Sasaki T."/>
            <person name="Shimizu A."/>
            <person name="Asakawa S."/>
            <person name="Shimizu N."/>
            <person name="Hashimoto S."/>
            <person name="Yang J."/>
            <person name="Lee Y."/>
            <person name="Matsushima K."/>
            <person name="Sugano S."/>
            <person name="Sakaizumi M."/>
            <person name="Narita T."/>
            <person name="Ohishi K."/>
            <person name="Haga S."/>
            <person name="Ohta F."/>
            <person name="Nomoto H."/>
            <person name="Nogata K."/>
            <person name="Morishita T."/>
            <person name="Endo T."/>
            <person name="Shin-I T."/>
            <person name="Takeda H."/>
            <person name="Morishita S."/>
            <person name="Kohara Y."/>
        </authorList>
    </citation>
    <scope>NUCLEOTIDE SEQUENCE [LARGE SCALE GENOMIC DNA]</scope>
    <source>
        <strain>Hd-rR</strain>
    </source>
</reference>
<dbReference type="PROSITE" id="PS50086">
    <property type="entry name" value="TBC_RABGAP"/>
    <property type="match status" value="1"/>
</dbReference>
<feature type="compositionally biased region" description="Low complexity" evidence="1">
    <location>
        <begin position="559"/>
        <end position="568"/>
    </location>
</feature>
<dbReference type="Ensembl" id="ENSORLT00015011685.1">
    <property type="protein sequence ID" value="ENSORLP00015002005.1"/>
    <property type="gene ID" value="ENSORLG00015002653.1"/>
</dbReference>
<dbReference type="Proteomes" id="UP000265200">
    <property type="component" value="Chromosome 6"/>
</dbReference>
<proteinExistence type="predicted"/>
<sequence>MRRRSSSSRRSLSLRRPSDSETFDEFGFAVTKRKEQKVHHRCHHYSSPQLSSGKHRELCELLSYWNASSFLCRSQMERFIRMGIPSSLRGRVWKSLLNIHALRETTHFHYLTCLSEVRQPLVDLGISEYGILSAITMLSDTQNRLTSVPSESDISLFRQIALDLQRSFPTHRSLMGETPEAIEGRAKLFRVLVAHAKYNPEVGYSQGMSHIAAVLLMQLGEEEEAFWALAALLGQPKYLAEMFDLTITKVQHQAKVFEQFFKHRKPQLFQHLESVGVLSVHYVMPWFLTLFTSLPCWDTVLAVWDLFFLFGLPAVFRSALTIMELLEPRLLGLTDEGAVLPLLLRVPVHVAQYSTFVPALWRLEVQDWELKCLNSLVLDENHGYRADICFNFGDLKLSSSSPMKEDDGENLSASLEEEKTAPKDSVLTRVMRVAQRYLFDPLDQRHVKGKCSQSQAESRQLTAEPNQTAASVKRPQVRSRWQSHRRVKSHPTEQQRSGGDFLMTFREAAGGGNRERCEQTLTRTWIASHRRSNHRIIRRVRTKSLDPLNLTPPAPFHPSGSRSSSTSSAEHLNTSSAALMKEASLGHQSGTRVGNTRESRLI</sequence>
<dbReference type="SUPFAM" id="SSF47923">
    <property type="entry name" value="Ypt/Rab-GAP domain of gyp1p"/>
    <property type="match status" value="2"/>
</dbReference>
<feature type="compositionally biased region" description="Polar residues" evidence="1">
    <location>
        <begin position="451"/>
        <end position="470"/>
    </location>
</feature>
<feature type="domain" description="Rab-GAP TBC" evidence="2">
    <location>
        <begin position="83"/>
        <end position="311"/>
    </location>
</feature>
<evidence type="ECO:0000256" key="1">
    <source>
        <dbReference type="SAM" id="MobiDB-lite"/>
    </source>
</evidence>
<accession>A0A3P9H2K9</accession>
<dbReference type="Pfam" id="PF00566">
    <property type="entry name" value="RabGAP-TBC"/>
    <property type="match status" value="1"/>
</dbReference>
<dbReference type="InterPro" id="IPR000195">
    <property type="entry name" value="Rab-GAP-TBC_dom"/>
</dbReference>
<dbReference type="SMART" id="SM00164">
    <property type="entry name" value="TBC"/>
    <property type="match status" value="1"/>
</dbReference>
<feature type="compositionally biased region" description="Basic residues" evidence="1">
    <location>
        <begin position="530"/>
        <end position="542"/>
    </location>
</feature>
<dbReference type="AlphaFoldDB" id="A0A3P9H2K9"/>